<evidence type="ECO:0000313" key="1">
    <source>
        <dbReference type="EMBL" id="GEY65457.1"/>
    </source>
</evidence>
<protein>
    <submittedName>
        <fullName evidence="1">GDSL esterase/lipase At5g45960-like</fullName>
    </submittedName>
</protein>
<dbReference type="AlphaFoldDB" id="A0A699HVE4"/>
<feature type="non-terminal residue" evidence="1">
    <location>
        <position position="68"/>
    </location>
</feature>
<comment type="caution">
    <text evidence="1">The sequence shown here is derived from an EMBL/GenBank/DDBJ whole genome shotgun (WGS) entry which is preliminary data.</text>
</comment>
<organism evidence="1">
    <name type="scientific">Tanacetum cinerariifolium</name>
    <name type="common">Dalmatian daisy</name>
    <name type="synonym">Chrysanthemum cinerariifolium</name>
    <dbReference type="NCBI Taxonomy" id="118510"/>
    <lineage>
        <taxon>Eukaryota</taxon>
        <taxon>Viridiplantae</taxon>
        <taxon>Streptophyta</taxon>
        <taxon>Embryophyta</taxon>
        <taxon>Tracheophyta</taxon>
        <taxon>Spermatophyta</taxon>
        <taxon>Magnoliopsida</taxon>
        <taxon>eudicotyledons</taxon>
        <taxon>Gunneridae</taxon>
        <taxon>Pentapetalae</taxon>
        <taxon>asterids</taxon>
        <taxon>campanulids</taxon>
        <taxon>Asterales</taxon>
        <taxon>Asteraceae</taxon>
        <taxon>Asteroideae</taxon>
        <taxon>Anthemideae</taxon>
        <taxon>Anthemidinae</taxon>
        <taxon>Tanacetum</taxon>
    </lineage>
</organism>
<accession>A0A699HVE4</accession>
<sequence length="68" mass="7138">MSTGCCSSGCIEAAMLCNMNSPLCDDASNVVGNPLENGSKIATEHCRCKFSFHLPVCVVVTLNRDAAT</sequence>
<name>A0A699HVE4_TANCI</name>
<reference evidence="1" key="1">
    <citation type="journal article" date="2019" name="Sci. Rep.">
        <title>Draft genome of Tanacetum cinerariifolium, the natural source of mosquito coil.</title>
        <authorList>
            <person name="Yamashiro T."/>
            <person name="Shiraishi A."/>
            <person name="Satake H."/>
            <person name="Nakayama K."/>
        </authorList>
    </citation>
    <scope>NUCLEOTIDE SEQUENCE</scope>
</reference>
<proteinExistence type="predicted"/>
<dbReference type="EMBL" id="BKCJ010197316">
    <property type="protein sequence ID" value="GEY65457.1"/>
    <property type="molecule type" value="Genomic_DNA"/>
</dbReference>
<gene>
    <name evidence="1" type="ORF">Tci_437431</name>
</gene>